<dbReference type="AlphaFoldDB" id="A0A1F7XAG3"/>
<protein>
    <recommendedName>
        <fullName evidence="4">Desulfoferrodoxin N-terminal domain-containing protein</fullName>
    </recommendedName>
</protein>
<evidence type="ECO:0008006" key="4">
    <source>
        <dbReference type="Google" id="ProtNLM"/>
    </source>
</evidence>
<dbReference type="EMBL" id="MGFS01000005">
    <property type="protein sequence ID" value="OGM12012.1"/>
    <property type="molecule type" value="Genomic_DNA"/>
</dbReference>
<feature type="region of interest" description="Disordered" evidence="1">
    <location>
        <begin position="1"/>
        <end position="29"/>
    </location>
</feature>
<evidence type="ECO:0000313" key="3">
    <source>
        <dbReference type="Proteomes" id="UP000177053"/>
    </source>
</evidence>
<organism evidence="2 3">
    <name type="scientific">Candidatus Woesebacteria bacterium RBG_16_34_12</name>
    <dbReference type="NCBI Taxonomy" id="1802480"/>
    <lineage>
        <taxon>Bacteria</taxon>
        <taxon>Candidatus Woeseibacteriota</taxon>
    </lineage>
</organism>
<evidence type="ECO:0000256" key="1">
    <source>
        <dbReference type="SAM" id="MobiDB-lite"/>
    </source>
</evidence>
<sequence length="105" mass="11545">MAGLENSMDLAEAAKKTKQPKISNAEKERQRAFLEQLRARKPVKVKAAKPSKKKAVKAKSKKGKKMSKAEEGETYYCTVCGGEVICTTSSESPLTCCEEVLYIIS</sequence>
<comment type="caution">
    <text evidence="2">The sequence shown here is derived from an EMBL/GenBank/DDBJ whole genome shotgun (WGS) entry which is preliminary data.</text>
</comment>
<dbReference type="SUPFAM" id="SSF57802">
    <property type="entry name" value="Rubredoxin-like"/>
    <property type="match status" value="1"/>
</dbReference>
<evidence type="ECO:0000313" key="2">
    <source>
        <dbReference type="EMBL" id="OGM12012.1"/>
    </source>
</evidence>
<proteinExistence type="predicted"/>
<accession>A0A1F7XAG3</accession>
<name>A0A1F7XAG3_9BACT</name>
<gene>
    <name evidence="2" type="ORF">A2Z22_01325</name>
</gene>
<reference evidence="2 3" key="1">
    <citation type="journal article" date="2016" name="Nat. Commun.">
        <title>Thousands of microbial genomes shed light on interconnected biogeochemical processes in an aquifer system.</title>
        <authorList>
            <person name="Anantharaman K."/>
            <person name="Brown C.T."/>
            <person name="Hug L.A."/>
            <person name="Sharon I."/>
            <person name="Castelle C.J."/>
            <person name="Probst A.J."/>
            <person name="Thomas B.C."/>
            <person name="Singh A."/>
            <person name="Wilkins M.J."/>
            <person name="Karaoz U."/>
            <person name="Brodie E.L."/>
            <person name="Williams K.H."/>
            <person name="Hubbard S.S."/>
            <person name="Banfield J.F."/>
        </authorList>
    </citation>
    <scope>NUCLEOTIDE SEQUENCE [LARGE SCALE GENOMIC DNA]</scope>
</reference>
<feature type="region of interest" description="Disordered" evidence="1">
    <location>
        <begin position="44"/>
        <end position="64"/>
    </location>
</feature>
<dbReference type="Proteomes" id="UP000177053">
    <property type="component" value="Unassembled WGS sequence"/>
</dbReference>